<name>A0A1H9BF28_9PSEU</name>
<keyword evidence="1" id="KW-0472">Membrane</keyword>
<evidence type="ECO:0000313" key="3">
    <source>
        <dbReference type="Proteomes" id="UP000199028"/>
    </source>
</evidence>
<evidence type="ECO:0008006" key="4">
    <source>
        <dbReference type="Google" id="ProtNLM"/>
    </source>
</evidence>
<dbReference type="InterPro" id="IPR029058">
    <property type="entry name" value="AB_hydrolase_fold"/>
</dbReference>
<evidence type="ECO:0000313" key="2">
    <source>
        <dbReference type="EMBL" id="SEP87469.1"/>
    </source>
</evidence>
<dbReference type="SUPFAM" id="SSF53474">
    <property type="entry name" value="alpha/beta-Hydrolases"/>
    <property type="match status" value="1"/>
</dbReference>
<dbReference type="Proteomes" id="UP000199028">
    <property type="component" value="Unassembled WGS sequence"/>
</dbReference>
<feature type="transmembrane region" description="Helical" evidence="1">
    <location>
        <begin position="250"/>
        <end position="270"/>
    </location>
</feature>
<keyword evidence="1" id="KW-0812">Transmembrane</keyword>
<sequence>MHGSSSDVVIFVHGTFANAEDDEGPRWWQRNSESWQWFEHHLPEGTRPFDEVIFHWTGRNSQVQRLEASNRLLGLMIELERQHKTYHLVGHSHGGSVIWEALTSANVTLADRTMHPDLRRALNSEIQLHDEPLVELRHDEFAPWWFKYKTRYLPKPGEFAKVRPFIELPGLRSWTTIGTPFLRHLPKNRFMVRGWPHRRFTLNPDMRDENWRLLRHSGLQLVTMVPFILFALLVFSGWFRDMLRAAPNTWYANLLTVLAAAVWFICFLALGNRSFAYALLSREHSAVRAMDRFGDRWLGLWSPDDEAIAALKWLAPRLGGHDYEWLYTPWRVRSDCAGPEVPKYVLADRLQPIAKVPITDVHLIPHVLLTAPSRVAKPVIPFYNRFLAPWAARRIETTFTRKAQGADLPQAPMVYASPWPLPLASPVSGLPDEIAAELRFAANEQAAQLGADARKLLMVAALEGVPLAREVYRGNPLVHTAYFENKSVLRLITLHIAHANGHELPDDYLARWLVSNKIAVKARFDAFLKTVLT</sequence>
<evidence type="ECO:0000256" key="1">
    <source>
        <dbReference type="SAM" id="Phobius"/>
    </source>
</evidence>
<dbReference type="Gene3D" id="3.40.50.1820">
    <property type="entry name" value="alpha/beta hydrolase"/>
    <property type="match status" value="1"/>
</dbReference>
<reference evidence="3" key="1">
    <citation type="submission" date="2016-10" db="EMBL/GenBank/DDBJ databases">
        <authorList>
            <person name="Varghese N."/>
            <person name="Submissions S."/>
        </authorList>
    </citation>
    <scope>NUCLEOTIDE SEQUENCE [LARGE SCALE GENOMIC DNA]</scope>
    <source>
        <strain evidence="3">CGMCC 4.578</strain>
    </source>
</reference>
<protein>
    <recommendedName>
        <fullName evidence="4">Alpha/beta hydrolase family protein</fullName>
    </recommendedName>
</protein>
<keyword evidence="1" id="KW-1133">Transmembrane helix</keyword>
<proteinExistence type="predicted"/>
<gene>
    <name evidence="2" type="ORF">SAMN05216195_101462</name>
</gene>
<feature type="transmembrane region" description="Helical" evidence="1">
    <location>
        <begin position="219"/>
        <end position="238"/>
    </location>
</feature>
<dbReference type="EMBL" id="FOFT01000001">
    <property type="protein sequence ID" value="SEP87469.1"/>
    <property type="molecule type" value="Genomic_DNA"/>
</dbReference>
<organism evidence="2 3">
    <name type="scientific">Lentzea flaviverrucosa</name>
    <dbReference type="NCBI Taxonomy" id="200379"/>
    <lineage>
        <taxon>Bacteria</taxon>
        <taxon>Bacillati</taxon>
        <taxon>Actinomycetota</taxon>
        <taxon>Actinomycetes</taxon>
        <taxon>Pseudonocardiales</taxon>
        <taxon>Pseudonocardiaceae</taxon>
        <taxon>Lentzea</taxon>
    </lineage>
</organism>
<dbReference type="AlphaFoldDB" id="A0A1H9BF28"/>
<accession>A0A1H9BF28</accession>
<keyword evidence="3" id="KW-1185">Reference proteome</keyword>